<protein>
    <recommendedName>
        <fullName evidence="25">Iron transport multicopper oxidase FET3</fullName>
    </recommendedName>
</protein>
<evidence type="ECO:0000256" key="13">
    <source>
        <dbReference type="ARBA" id="ARBA00023004"/>
    </source>
</evidence>
<feature type="domain" description="Plastocyanin-like" evidence="20">
    <location>
        <begin position="159"/>
        <end position="280"/>
    </location>
</feature>
<dbReference type="OrthoDB" id="2121828at2759"/>
<evidence type="ECO:0000256" key="14">
    <source>
        <dbReference type="ARBA" id="ARBA00023008"/>
    </source>
</evidence>
<evidence type="ECO:0000256" key="15">
    <source>
        <dbReference type="ARBA" id="ARBA00023065"/>
    </source>
</evidence>
<dbReference type="GO" id="GO:0033573">
    <property type="term" value="C:high-affinity iron permease complex"/>
    <property type="evidence" value="ECO:0007669"/>
    <property type="project" value="EnsemblFungi"/>
</dbReference>
<dbReference type="PANTHER" id="PTHR11709">
    <property type="entry name" value="MULTI-COPPER OXIDASE"/>
    <property type="match status" value="1"/>
</dbReference>
<keyword evidence="8" id="KW-0479">Metal-binding</keyword>
<keyword evidence="17" id="KW-0325">Glycoprotein</keyword>
<dbReference type="SUPFAM" id="SSF49503">
    <property type="entry name" value="Cupredoxins"/>
    <property type="match status" value="3"/>
</dbReference>
<dbReference type="GO" id="GO:0033215">
    <property type="term" value="P:reductive iron assimilation"/>
    <property type="evidence" value="ECO:0007669"/>
    <property type="project" value="EnsemblFungi"/>
</dbReference>
<evidence type="ECO:0000256" key="5">
    <source>
        <dbReference type="ARBA" id="ARBA00022475"/>
    </source>
</evidence>
<dbReference type="Pfam" id="PF07732">
    <property type="entry name" value="Cu-oxidase_3"/>
    <property type="match status" value="1"/>
</dbReference>
<evidence type="ECO:0000256" key="1">
    <source>
        <dbReference type="ARBA" id="ARBA00001935"/>
    </source>
</evidence>
<feature type="transmembrane region" description="Helical" evidence="18">
    <location>
        <begin position="559"/>
        <end position="582"/>
    </location>
</feature>
<dbReference type="PROSITE" id="PS00079">
    <property type="entry name" value="MULTICOPPER_OXIDASE1"/>
    <property type="match status" value="2"/>
</dbReference>
<dbReference type="GeneID" id="36566440"/>
<dbReference type="GO" id="GO:0006878">
    <property type="term" value="P:intracellular copper ion homeostasis"/>
    <property type="evidence" value="ECO:0007669"/>
    <property type="project" value="EnsemblFungi"/>
</dbReference>
<dbReference type="GO" id="GO:1901684">
    <property type="term" value="P:arsenate ion transmembrane transport"/>
    <property type="evidence" value="ECO:0007669"/>
    <property type="project" value="EnsemblFungi"/>
</dbReference>
<dbReference type="FunFam" id="2.60.40.420:FF:000025">
    <property type="entry name" value="FET5p Multicopper oxidase"/>
    <property type="match status" value="1"/>
</dbReference>
<dbReference type="InterPro" id="IPR002355">
    <property type="entry name" value="Cu_oxidase_Cu_BS"/>
</dbReference>
<feature type="domain" description="Plastocyanin-like" evidence="21">
    <location>
        <begin position="367"/>
        <end position="501"/>
    </location>
</feature>
<keyword evidence="13" id="KW-0408">Iron</keyword>
<comment type="subcellular location">
    <subcellularLocation>
        <location evidence="2">Cell membrane</location>
        <topology evidence="2">Single-pass membrane protein</topology>
    </subcellularLocation>
</comment>
<keyword evidence="11 18" id="KW-1133">Transmembrane helix</keyword>
<keyword evidence="14" id="KW-0186">Copper</keyword>
<keyword evidence="24" id="KW-1185">Reference proteome</keyword>
<dbReference type="GO" id="GO:0005381">
    <property type="term" value="F:iron ion transmembrane transporter activity"/>
    <property type="evidence" value="ECO:0007669"/>
    <property type="project" value="EnsemblFungi"/>
</dbReference>
<dbReference type="InterPro" id="IPR033138">
    <property type="entry name" value="Cu_oxidase_CS"/>
</dbReference>
<evidence type="ECO:0000256" key="4">
    <source>
        <dbReference type="ARBA" id="ARBA00022448"/>
    </source>
</evidence>
<dbReference type="Proteomes" id="UP000241107">
    <property type="component" value="Unassembled WGS sequence"/>
</dbReference>
<evidence type="ECO:0000256" key="16">
    <source>
        <dbReference type="ARBA" id="ARBA00023136"/>
    </source>
</evidence>
<evidence type="ECO:0000256" key="19">
    <source>
        <dbReference type="SAM" id="SignalP"/>
    </source>
</evidence>
<dbReference type="CDD" id="cd13877">
    <property type="entry name" value="CuRO_2_Fet3p_like"/>
    <property type="match status" value="1"/>
</dbReference>
<dbReference type="PROSITE" id="PS00080">
    <property type="entry name" value="MULTICOPPER_OXIDASE2"/>
    <property type="match status" value="1"/>
</dbReference>
<evidence type="ECO:0000256" key="7">
    <source>
        <dbReference type="ARBA" id="ARBA00022692"/>
    </source>
</evidence>
<gene>
    <name evidence="23" type="ORF">C7M61_003051</name>
</gene>
<dbReference type="InterPro" id="IPR001117">
    <property type="entry name" value="Cu-oxidase_2nd"/>
</dbReference>
<evidence type="ECO:0000256" key="9">
    <source>
        <dbReference type="ARBA" id="ARBA00022729"/>
    </source>
</evidence>
<dbReference type="Pfam" id="PF07731">
    <property type="entry name" value="Cu-oxidase_2"/>
    <property type="match status" value="1"/>
</dbReference>
<dbReference type="CDD" id="cd13899">
    <property type="entry name" value="CuRO_3_Fet3p"/>
    <property type="match status" value="1"/>
</dbReference>
<keyword evidence="4" id="KW-0813">Transport</keyword>
<dbReference type="GO" id="GO:0010106">
    <property type="term" value="P:cellular response to iron ion starvation"/>
    <property type="evidence" value="ECO:0007669"/>
    <property type="project" value="TreeGrafter"/>
</dbReference>
<dbReference type="RefSeq" id="XP_024713316.1">
    <property type="nucleotide sequence ID" value="XM_024858406.1"/>
</dbReference>
<keyword evidence="12" id="KW-0560">Oxidoreductase</keyword>
<evidence type="ECO:0000259" key="22">
    <source>
        <dbReference type="Pfam" id="PF07732"/>
    </source>
</evidence>
<evidence type="ECO:0000313" key="23">
    <source>
        <dbReference type="EMBL" id="PSK37806.1"/>
    </source>
</evidence>
<accession>A0A2P7YPA7</accession>
<feature type="domain" description="Plastocyanin-like" evidence="22">
    <location>
        <begin position="32"/>
        <end position="148"/>
    </location>
</feature>
<dbReference type="FunFam" id="2.60.40.420:FF:000024">
    <property type="entry name" value="FET5p Multicopper oxidase"/>
    <property type="match status" value="1"/>
</dbReference>
<keyword evidence="6" id="KW-0410">Iron transport</keyword>
<evidence type="ECO:0000256" key="6">
    <source>
        <dbReference type="ARBA" id="ARBA00022496"/>
    </source>
</evidence>
<keyword evidence="7 18" id="KW-0812">Transmembrane</keyword>
<proteinExistence type="inferred from homology"/>
<dbReference type="VEuPathDB" id="FungiDB:C7M61_003051"/>
<dbReference type="EMBL" id="PYFQ01000007">
    <property type="protein sequence ID" value="PSK37806.1"/>
    <property type="molecule type" value="Genomic_DNA"/>
</dbReference>
<organism evidence="23 24">
    <name type="scientific">Candidozyma pseudohaemuli</name>
    <dbReference type="NCBI Taxonomy" id="418784"/>
    <lineage>
        <taxon>Eukaryota</taxon>
        <taxon>Fungi</taxon>
        <taxon>Dikarya</taxon>
        <taxon>Ascomycota</taxon>
        <taxon>Saccharomycotina</taxon>
        <taxon>Pichiomycetes</taxon>
        <taxon>Metschnikowiaceae</taxon>
        <taxon>Candidozyma</taxon>
    </lineage>
</organism>
<comment type="cofactor">
    <cofactor evidence="1">
        <name>Cu cation</name>
        <dbReference type="ChEBI" id="CHEBI:23378"/>
    </cofactor>
</comment>
<dbReference type="FunFam" id="2.60.40.420:FF:000022">
    <property type="entry name" value="FET5p Multicopper oxidase"/>
    <property type="match status" value="1"/>
</dbReference>
<dbReference type="GO" id="GO:0005507">
    <property type="term" value="F:copper ion binding"/>
    <property type="evidence" value="ECO:0007669"/>
    <property type="project" value="InterPro"/>
</dbReference>
<evidence type="ECO:0000256" key="8">
    <source>
        <dbReference type="ARBA" id="ARBA00022723"/>
    </source>
</evidence>
<reference evidence="23 24" key="1">
    <citation type="submission" date="2018-03" db="EMBL/GenBank/DDBJ databases">
        <title>Candida pseudohaemulonii genome assembly and annotation.</title>
        <authorList>
            <person name="Munoz J.F."/>
            <person name="Gade L.G."/>
            <person name="Chow N.A."/>
            <person name="Litvintseva A.P."/>
            <person name="Loparev V.N."/>
            <person name="Cuomo C.A."/>
        </authorList>
    </citation>
    <scope>NUCLEOTIDE SEQUENCE [LARGE SCALE GENOMIC DNA]</scope>
    <source>
        <strain evidence="23 24">B12108</strain>
    </source>
</reference>
<keyword evidence="16 18" id="KW-0472">Membrane</keyword>
<evidence type="ECO:0000313" key="24">
    <source>
        <dbReference type="Proteomes" id="UP000241107"/>
    </source>
</evidence>
<keyword evidence="15" id="KW-0406">Ion transport</keyword>
<evidence type="ECO:0000256" key="17">
    <source>
        <dbReference type="ARBA" id="ARBA00023180"/>
    </source>
</evidence>
<comment type="similarity">
    <text evidence="3">Belongs to the multicopper oxidase family.</text>
</comment>
<evidence type="ECO:0000259" key="21">
    <source>
        <dbReference type="Pfam" id="PF07731"/>
    </source>
</evidence>
<sequence length="619" mass="70047">MQMIQLSYLFVLLASWAGLVAAETHTWYFETGWVKANPDGVYERDVIGFNGSWPLPTLKVKKGDTVNLYLTNGFDDRNTTLHFHGMFQNGTSQMDGPEMVTQCPIPPGETFLYNFTVADQVGTYWYHSHTAGQYGDGMRAPFIIEEKSKSDYPFDFDEELILPIGEWYHDTADVLQPKFMNRYNPTGAEPIPQNLLFNETRNNTWKVEPNTTYFVRIVNMGGFVSQYLYMEDHEFEIVEVDGVYVEKNTTDLLYVTIAQRYGVLIKTKDTADKNFAFMNAFDTSMLDVIPGDLILNSTNLIQYTDDTSMPDEYYIDDFDDFFDDFYLVPKDGEKLMPDSDQQVVIDVKMDNLGDGVNYAFFNNITYVAPKVPILGSAMSAGDLATNSYIYGNTNAFVLNKDETIDIVLNNQDDGTHPFHLHGHVFQLIERGPEFEDPTSFDYDNHTDYPEVPMKRDTIFVRGNSYAVMRFKADNPGVWFFHCHIEWHLEQGLAIVLIEAPEEMQKDPRQQFTENHKQVCLKVGVNLTGNAAGNSENYMDLTGMNVQQKPLPAGFTARGIVALVFSAIAGVLGMIAITVYGLADVKDIDERVARDLDVDLDEADETSELVGESSSNNNSK</sequence>
<name>A0A2P7YPA7_9ASCO</name>
<evidence type="ECO:0000256" key="10">
    <source>
        <dbReference type="ARBA" id="ARBA00022737"/>
    </source>
</evidence>
<dbReference type="InterPro" id="IPR011707">
    <property type="entry name" value="Cu-oxidase-like_N"/>
</dbReference>
<dbReference type="InterPro" id="IPR008972">
    <property type="entry name" value="Cupredoxin"/>
</dbReference>
<evidence type="ECO:0000256" key="2">
    <source>
        <dbReference type="ARBA" id="ARBA00004162"/>
    </source>
</evidence>
<dbReference type="STRING" id="418784.A0A2P7YPA7"/>
<dbReference type="PANTHER" id="PTHR11709:SF361">
    <property type="entry name" value="IRON TRANSPORT MULTICOPPER OXIDASE FET3"/>
    <property type="match status" value="1"/>
</dbReference>
<dbReference type="InterPro" id="IPR011706">
    <property type="entry name" value="Cu-oxidase_C"/>
</dbReference>
<comment type="caution">
    <text evidence="23">The sequence shown here is derived from an EMBL/GenBank/DDBJ whole genome shotgun (WGS) entry which is preliminary data.</text>
</comment>
<keyword evidence="5" id="KW-1003">Cell membrane</keyword>
<feature type="chain" id="PRO_5015172225" description="Iron transport multicopper oxidase FET3" evidence="19">
    <location>
        <begin position="23"/>
        <end position="619"/>
    </location>
</feature>
<dbReference type="Pfam" id="PF00394">
    <property type="entry name" value="Cu-oxidase"/>
    <property type="match status" value="1"/>
</dbReference>
<evidence type="ECO:0000256" key="18">
    <source>
        <dbReference type="SAM" id="Phobius"/>
    </source>
</evidence>
<dbReference type="CDD" id="cd13851">
    <property type="entry name" value="CuRO_1_Fet3p"/>
    <property type="match status" value="1"/>
</dbReference>
<evidence type="ECO:0000256" key="11">
    <source>
        <dbReference type="ARBA" id="ARBA00022989"/>
    </source>
</evidence>
<evidence type="ECO:0008006" key="25">
    <source>
        <dbReference type="Google" id="ProtNLM"/>
    </source>
</evidence>
<evidence type="ECO:0000259" key="20">
    <source>
        <dbReference type="Pfam" id="PF00394"/>
    </source>
</evidence>
<keyword evidence="9 19" id="KW-0732">Signal</keyword>
<keyword evidence="10" id="KW-0677">Repeat</keyword>
<dbReference type="GO" id="GO:0046688">
    <property type="term" value="P:response to copper ion"/>
    <property type="evidence" value="ECO:0007669"/>
    <property type="project" value="EnsemblFungi"/>
</dbReference>
<dbReference type="GO" id="GO:0004322">
    <property type="term" value="F:ferroxidase activity"/>
    <property type="evidence" value="ECO:0007669"/>
    <property type="project" value="EnsemblFungi"/>
</dbReference>
<dbReference type="InterPro" id="IPR044130">
    <property type="entry name" value="CuRO_2_Fet3-like"/>
</dbReference>
<evidence type="ECO:0000256" key="12">
    <source>
        <dbReference type="ARBA" id="ARBA00023002"/>
    </source>
</evidence>
<dbReference type="Gene3D" id="2.60.40.420">
    <property type="entry name" value="Cupredoxins - blue copper proteins"/>
    <property type="match status" value="3"/>
</dbReference>
<feature type="signal peptide" evidence="19">
    <location>
        <begin position="1"/>
        <end position="22"/>
    </location>
</feature>
<dbReference type="InterPro" id="IPR045087">
    <property type="entry name" value="Cu-oxidase_fam"/>
</dbReference>
<dbReference type="AlphaFoldDB" id="A0A2P7YPA7"/>
<evidence type="ECO:0000256" key="3">
    <source>
        <dbReference type="ARBA" id="ARBA00010609"/>
    </source>
</evidence>